<keyword evidence="5" id="KW-0677">Repeat</keyword>
<evidence type="ECO:0000256" key="6">
    <source>
        <dbReference type="ARBA" id="ARBA00023026"/>
    </source>
</evidence>
<evidence type="ECO:0000313" key="10">
    <source>
        <dbReference type="Proteomes" id="UP000234882"/>
    </source>
</evidence>
<evidence type="ECO:0000256" key="3">
    <source>
        <dbReference type="ARBA" id="ARBA00022525"/>
    </source>
</evidence>
<evidence type="ECO:0000256" key="7">
    <source>
        <dbReference type="ARBA" id="ARBA00023136"/>
    </source>
</evidence>
<dbReference type="OrthoDB" id="9342475at2"/>
<dbReference type="PROSITE" id="PS00330">
    <property type="entry name" value="HEMOLYSIN_CALCIUM"/>
    <property type="match status" value="5"/>
</dbReference>
<evidence type="ECO:0000256" key="1">
    <source>
        <dbReference type="ARBA" id="ARBA00004370"/>
    </source>
</evidence>
<dbReference type="GO" id="GO:0005509">
    <property type="term" value="F:calcium ion binding"/>
    <property type="evidence" value="ECO:0007669"/>
    <property type="project" value="InterPro"/>
</dbReference>
<reference evidence="10" key="1">
    <citation type="submission" date="2017-12" db="EMBL/GenBank/DDBJ databases">
        <title>Genomic analysis of Paracoccus sp. CBA4604.</title>
        <authorList>
            <person name="Roh S.W."/>
            <person name="Kim J.Y."/>
            <person name="Kim J.S."/>
        </authorList>
    </citation>
    <scope>NUCLEOTIDE SEQUENCE [LARGE SCALE GENOMIC DNA]</scope>
    <source>
        <strain evidence="10">CBA4604</strain>
    </source>
</reference>
<dbReference type="InterPro" id="IPR011049">
    <property type="entry name" value="Serralysin-like_metalloprot_C"/>
</dbReference>
<comment type="subcellular location">
    <subcellularLocation>
        <location evidence="1">Membrane</location>
    </subcellularLocation>
    <subcellularLocation>
        <location evidence="2">Secreted</location>
    </subcellularLocation>
</comment>
<keyword evidence="7" id="KW-0472">Membrane</keyword>
<dbReference type="GO" id="GO:0090729">
    <property type="term" value="F:toxin activity"/>
    <property type="evidence" value="ECO:0007669"/>
    <property type="project" value="UniProtKB-KW"/>
</dbReference>
<evidence type="ECO:0000256" key="2">
    <source>
        <dbReference type="ARBA" id="ARBA00004613"/>
    </source>
</evidence>
<dbReference type="PRINTS" id="PR01488">
    <property type="entry name" value="RTXTOXINA"/>
</dbReference>
<dbReference type="PANTHER" id="PTHR38340">
    <property type="entry name" value="S-LAYER PROTEIN"/>
    <property type="match status" value="1"/>
</dbReference>
<evidence type="ECO:0000256" key="5">
    <source>
        <dbReference type="ARBA" id="ARBA00022737"/>
    </source>
</evidence>
<dbReference type="SUPFAM" id="SSF50956">
    <property type="entry name" value="Thermostable phytase (3-phytase)"/>
    <property type="match status" value="1"/>
</dbReference>
<keyword evidence="3" id="KW-0964">Secreted</keyword>
<evidence type="ECO:0000256" key="8">
    <source>
        <dbReference type="SAM" id="MobiDB-lite"/>
    </source>
</evidence>
<dbReference type="EMBL" id="CP025583">
    <property type="protein sequence ID" value="AUM74546.1"/>
    <property type="molecule type" value="Genomic_DNA"/>
</dbReference>
<dbReference type="InterPro" id="IPR003995">
    <property type="entry name" value="RTX_toxin_determinant-A"/>
</dbReference>
<keyword evidence="10" id="KW-1185">Reference proteome</keyword>
<protein>
    <recommendedName>
        <fullName evidence="11">Peptidase M10 serralysin C-terminal domain-containing protein</fullName>
    </recommendedName>
</protein>
<dbReference type="GO" id="GO:0016020">
    <property type="term" value="C:membrane"/>
    <property type="evidence" value="ECO:0007669"/>
    <property type="project" value="UniProtKB-SubCell"/>
</dbReference>
<dbReference type="AlphaFoldDB" id="A0A2K9MHQ3"/>
<dbReference type="Proteomes" id="UP000234882">
    <property type="component" value="Chromosome"/>
</dbReference>
<accession>A0A2K9MHQ3</accession>
<gene>
    <name evidence="9" type="ORF">CYR75_09875</name>
</gene>
<evidence type="ECO:0000313" key="9">
    <source>
        <dbReference type="EMBL" id="AUM74546.1"/>
    </source>
</evidence>
<dbReference type="PANTHER" id="PTHR38340:SF1">
    <property type="entry name" value="S-LAYER PROTEIN"/>
    <property type="match status" value="1"/>
</dbReference>
<sequence length="1011" mass="103105">MLTVSHVAQLASNFKKHGGNIADLLVVDTASGPLLVTSTREGHSATFALSDAATAAQALGRADPPKYGLMLGTPEMSVITQNGQPRLVWSGFSNGLEFGLGLSGSGKPSERVALSDMPADVVALKVFDQKGGSYMLAGRDGSMDLSLFRLDGNGRPGLIDRKTAPGGVSDGEFTDIEVVSVSGASYAVTTSALSGTLAVFQVSPTGLSLRGHIGLDSTIGISAPREVQGVTTASGSFLVVTGGESDSVSVFSISAAGAIALTDHVVDSRLTRFQSATALATAEVNGRAFIFVGGADDGITVFTLDGQGRLILLSVIEDDAGLSLADVSAIEARVVGGKIQLFVASSSESGVSQFSFDPGRIGVSTKGSGRVTGGAGDDILIGTGASSVLDGGAGDDILIAREGVVHMRGGAGRDIFVPGHGTKLVTIHDFVPGEDMLDLSELAFIRSVAQLRIIPTATGAALIAGPLRIEIITASGTMLSPSFFTESMFRLAHYANDIDYADLVTPPLASPPTSASPPAPPGDGQGYKPGKVPPLPAPIALTRYGTDRADQIAAGSGAAKINGMGGDDMIVGSWGDDWLWGGNGDDTIRGGFGSDYMVGGDGDDRLLGQLGDDRLFGGNGNDLMLGGMGDDRMLGGDGNDTLKGGPGNDLILGGAGNDLISGGPGDDLVKGGRGSDTIYGDAGNDWLIAQGANSRVCGGMGNDRIEMRNGYNYANGGPGDDTVFGGNGGDEVYLGIGNDVAYGRGGNDTIYGASGDDRIFGGPGDDILYGESGNDRIHGQVGNDLVMGMDGDDLLYGQSGNDTLLGGDGNDTIYAGPDHDLAEGGDGDDLINGEEGRDTLRGGAGRDTLYGGSDDDRLYGDDGNDMLFGDDGNDMLWGGNGHDVLNGGAGDDRLFGDAGDDTLIGGTGRDTLTGGGGADVFVFTPEPGRTPPLPDLITDFESGIDLIDLSGFGRGLVWLGEAAFTGGGKPQVRMSSLSDRVQLQLDTDGDGRLDFSIDVAGDVITPFDLLF</sequence>
<dbReference type="GO" id="GO:0005615">
    <property type="term" value="C:extracellular space"/>
    <property type="evidence" value="ECO:0007669"/>
    <property type="project" value="InterPro"/>
</dbReference>
<dbReference type="InterPro" id="IPR050557">
    <property type="entry name" value="RTX_toxin/Mannuronan_C5-epim"/>
</dbReference>
<feature type="region of interest" description="Disordered" evidence="8">
    <location>
        <begin position="506"/>
        <end position="532"/>
    </location>
</feature>
<dbReference type="SUPFAM" id="SSF51120">
    <property type="entry name" value="beta-Roll"/>
    <property type="match status" value="3"/>
</dbReference>
<evidence type="ECO:0000256" key="4">
    <source>
        <dbReference type="ARBA" id="ARBA00022656"/>
    </source>
</evidence>
<dbReference type="InterPro" id="IPR018511">
    <property type="entry name" value="Hemolysin-typ_Ca-bd_CS"/>
</dbReference>
<dbReference type="KEGG" id="paru:CYR75_09875"/>
<keyword evidence="4" id="KW-0800">Toxin</keyword>
<evidence type="ECO:0008006" key="11">
    <source>
        <dbReference type="Google" id="ProtNLM"/>
    </source>
</evidence>
<keyword evidence="6" id="KW-0843">Virulence</keyword>
<dbReference type="Gene3D" id="2.150.10.10">
    <property type="entry name" value="Serralysin-like metalloprotease, C-terminal"/>
    <property type="match status" value="7"/>
</dbReference>
<feature type="compositionally biased region" description="Pro residues" evidence="8">
    <location>
        <begin position="508"/>
        <end position="521"/>
    </location>
</feature>
<name>A0A2K9MHQ3_9RHOB</name>
<dbReference type="PRINTS" id="PR00313">
    <property type="entry name" value="CABNDNGRPT"/>
</dbReference>
<dbReference type="Pfam" id="PF00353">
    <property type="entry name" value="HemolysinCabind"/>
    <property type="match status" value="9"/>
</dbReference>
<dbReference type="InterPro" id="IPR001343">
    <property type="entry name" value="Hemolysn_Ca-bd"/>
</dbReference>
<proteinExistence type="predicted"/>
<dbReference type="RefSeq" id="WP_101499892.1">
    <property type="nucleotide sequence ID" value="NZ_CP025583.1"/>
</dbReference>
<organism evidence="9 10">
    <name type="scientific">Paracoccus jeotgali</name>
    <dbReference type="NCBI Taxonomy" id="2065379"/>
    <lineage>
        <taxon>Bacteria</taxon>
        <taxon>Pseudomonadati</taxon>
        <taxon>Pseudomonadota</taxon>
        <taxon>Alphaproteobacteria</taxon>
        <taxon>Rhodobacterales</taxon>
        <taxon>Paracoccaceae</taxon>
        <taxon>Paracoccus</taxon>
    </lineage>
</organism>